<keyword evidence="3" id="KW-1185">Reference proteome</keyword>
<gene>
    <name evidence="2" type="ORF">SDJN03_17124</name>
</gene>
<feature type="compositionally biased region" description="Polar residues" evidence="1">
    <location>
        <begin position="61"/>
        <end position="71"/>
    </location>
</feature>
<evidence type="ECO:0000313" key="2">
    <source>
        <dbReference type="EMBL" id="KAG6588559.1"/>
    </source>
</evidence>
<evidence type="ECO:0000256" key="1">
    <source>
        <dbReference type="SAM" id="MobiDB-lite"/>
    </source>
</evidence>
<organism evidence="2 3">
    <name type="scientific">Cucurbita argyrosperma subsp. sororia</name>
    <dbReference type="NCBI Taxonomy" id="37648"/>
    <lineage>
        <taxon>Eukaryota</taxon>
        <taxon>Viridiplantae</taxon>
        <taxon>Streptophyta</taxon>
        <taxon>Embryophyta</taxon>
        <taxon>Tracheophyta</taxon>
        <taxon>Spermatophyta</taxon>
        <taxon>Magnoliopsida</taxon>
        <taxon>eudicotyledons</taxon>
        <taxon>Gunneridae</taxon>
        <taxon>Pentapetalae</taxon>
        <taxon>rosids</taxon>
        <taxon>fabids</taxon>
        <taxon>Cucurbitales</taxon>
        <taxon>Cucurbitaceae</taxon>
        <taxon>Cucurbiteae</taxon>
        <taxon>Cucurbita</taxon>
    </lineage>
</organism>
<name>A0AAV6MWY8_9ROSI</name>
<proteinExistence type="predicted"/>
<feature type="region of interest" description="Disordered" evidence="1">
    <location>
        <begin position="48"/>
        <end position="82"/>
    </location>
</feature>
<comment type="caution">
    <text evidence="2">The sequence shown here is derived from an EMBL/GenBank/DDBJ whole genome shotgun (WGS) entry which is preliminary data.</text>
</comment>
<evidence type="ECO:0000313" key="3">
    <source>
        <dbReference type="Proteomes" id="UP000685013"/>
    </source>
</evidence>
<dbReference type="AlphaFoldDB" id="A0AAV6MWY8"/>
<protein>
    <submittedName>
        <fullName evidence="2">Uncharacterized protein</fullName>
    </submittedName>
</protein>
<accession>A0AAV6MWY8</accession>
<dbReference type="Proteomes" id="UP000685013">
    <property type="component" value="Chromosome 11"/>
</dbReference>
<reference evidence="2 3" key="1">
    <citation type="journal article" date="2021" name="Hortic Res">
        <title>The domestication of Cucurbita argyrosperma as revealed by the genome of its wild relative.</title>
        <authorList>
            <person name="Barrera-Redondo J."/>
            <person name="Sanchez-de la Vega G."/>
            <person name="Aguirre-Liguori J.A."/>
            <person name="Castellanos-Morales G."/>
            <person name="Gutierrez-Guerrero Y.T."/>
            <person name="Aguirre-Dugua X."/>
            <person name="Aguirre-Planter E."/>
            <person name="Tenaillon M.I."/>
            <person name="Lira-Saade R."/>
            <person name="Eguiarte L.E."/>
        </authorList>
    </citation>
    <scope>NUCLEOTIDE SEQUENCE [LARGE SCALE GENOMIC DNA]</scope>
    <source>
        <strain evidence="2">JBR-2021</strain>
    </source>
</reference>
<dbReference type="EMBL" id="JAGKQH010000011">
    <property type="protein sequence ID" value="KAG6588559.1"/>
    <property type="molecule type" value="Genomic_DNA"/>
</dbReference>
<sequence length="82" mass="8677">MVIELSEDIKAALDIVRAEMVDMNAWGSHKVFDCPNKAAFRAFQTTLDTGAEPSLEPVEVGTTSSENSNNPDGGPKVSIGAP</sequence>
<feature type="non-terminal residue" evidence="2">
    <location>
        <position position="1"/>
    </location>
</feature>